<dbReference type="SUPFAM" id="SSF53474">
    <property type="entry name" value="alpha/beta-Hydrolases"/>
    <property type="match status" value="1"/>
</dbReference>
<evidence type="ECO:0000256" key="2">
    <source>
        <dbReference type="ARBA" id="ARBA00022490"/>
    </source>
</evidence>
<dbReference type="InterPro" id="IPR010941">
    <property type="entry name" value="PhaC_N"/>
</dbReference>
<accession>A0A371X8A6</accession>
<dbReference type="PANTHER" id="PTHR36837">
    <property type="entry name" value="POLY(3-HYDROXYALKANOATE) POLYMERASE SUBUNIT PHAC"/>
    <property type="match status" value="1"/>
</dbReference>
<dbReference type="InterPro" id="IPR029058">
    <property type="entry name" value="AB_hydrolase_fold"/>
</dbReference>
<dbReference type="InterPro" id="IPR010963">
    <property type="entry name" value="PHA_synth_I"/>
</dbReference>
<sequence>MADRNDGPRAISEPIPFSSEYAVKDPEAFAMNMARMFEQIGKAASAWIEPREKGQVVETGPVSMVEVVETLSKVGEYWMTDPARAMEAQTRLFAGYMSVWNNSIRRMAGDTANAEHVSPAKGDKRFSDEDWNQNFFFDFLKQVYLMTSRWADELVEEANGLDEHTRHKAAFYMRQVSNALSPTNFIMTNPEIYRETIQSNGQNLVKGMKMFAEDMAAGKGNLRIRQADYDAFAIGKDIALTEGKVIAQNEICQILQYAPKTETVFKRPILITPPWINKYYILDLKPEKSFIEWLVEQGHTVFLISWVNPDERHAEKTWQDYIEEGIVFGLDTAEKASGAKEFNVIGYCVGGTLLTAGLSYLKARGDTRPQTATLLTTQVDFTHAGDLLVFVDEDQLKTLEATMDAKGYLDGSQMAQAFNMLRSADLIWPYFVNNYLKGKDPMPFDLLFWNADATRMPKANHLFYLRNCYLENNLSGGDMVIGKTPIDLSKVDIPIYNLATKEDHIAPAKSVYRGSKCFGGDVTFVVSGSGHIAGVVNHPSRGKYQYWTGADPEDGGSYEDWLQKAEEHKGSWWPHWAEWIAEKNGEEMVKARKPGGGKIKPIEDAPGSYVKVKT</sequence>
<dbReference type="GO" id="GO:0042619">
    <property type="term" value="P:poly-hydroxybutyrate biosynthetic process"/>
    <property type="evidence" value="ECO:0007669"/>
    <property type="project" value="InterPro"/>
</dbReference>
<dbReference type="EMBL" id="QURL01000002">
    <property type="protein sequence ID" value="RFC65469.1"/>
    <property type="molecule type" value="Genomic_DNA"/>
</dbReference>
<evidence type="ECO:0000313" key="6">
    <source>
        <dbReference type="EMBL" id="RFC65469.1"/>
    </source>
</evidence>
<proteinExistence type="predicted"/>
<evidence type="ECO:0000256" key="4">
    <source>
        <dbReference type="ARBA" id="ARBA00023315"/>
    </source>
</evidence>
<dbReference type="Pfam" id="PF07167">
    <property type="entry name" value="PhaC_N"/>
    <property type="match status" value="1"/>
</dbReference>
<dbReference type="PANTHER" id="PTHR36837:SF5">
    <property type="entry name" value="POLY-3-HYDROXYBUTYRATE SYNTHASE"/>
    <property type="match status" value="1"/>
</dbReference>
<dbReference type="RefSeq" id="WP_116682365.1">
    <property type="nucleotide sequence ID" value="NZ_QURL01000002.1"/>
</dbReference>
<dbReference type="AlphaFoldDB" id="A0A371X8A6"/>
<dbReference type="Gene3D" id="3.40.50.1820">
    <property type="entry name" value="alpha/beta hydrolase"/>
    <property type="match status" value="1"/>
</dbReference>
<evidence type="ECO:0000313" key="7">
    <source>
        <dbReference type="Proteomes" id="UP000264310"/>
    </source>
</evidence>
<feature type="domain" description="Poly-beta-hydroxybutyrate polymerase N-terminal" evidence="5">
    <location>
        <begin position="123"/>
        <end position="294"/>
    </location>
</feature>
<dbReference type="OrthoDB" id="7208816at2"/>
<dbReference type="NCBIfam" id="TIGR01838">
    <property type="entry name" value="PHA_synth_I"/>
    <property type="match status" value="1"/>
</dbReference>
<protein>
    <submittedName>
        <fullName evidence="6">Class I poly(R)-hydroxyalkanoic acid synthase</fullName>
    </submittedName>
</protein>
<keyword evidence="4" id="KW-0012">Acyltransferase</keyword>
<keyword evidence="7" id="KW-1185">Reference proteome</keyword>
<gene>
    <name evidence="6" type="primary">phaC</name>
    <name evidence="6" type="ORF">DYI37_06545</name>
</gene>
<dbReference type="Proteomes" id="UP000264310">
    <property type="component" value="Unassembled WGS sequence"/>
</dbReference>
<dbReference type="GO" id="GO:0005737">
    <property type="term" value="C:cytoplasm"/>
    <property type="evidence" value="ECO:0007669"/>
    <property type="project" value="UniProtKB-SubCell"/>
</dbReference>
<keyword evidence="2" id="KW-0963">Cytoplasm</keyword>
<keyword evidence="3" id="KW-0808">Transferase</keyword>
<comment type="subcellular location">
    <subcellularLocation>
        <location evidence="1">Cytoplasm</location>
    </subcellularLocation>
</comment>
<organism evidence="6 7">
    <name type="scientific">Fulvimarina endophytica</name>
    <dbReference type="NCBI Taxonomy" id="2293836"/>
    <lineage>
        <taxon>Bacteria</taxon>
        <taxon>Pseudomonadati</taxon>
        <taxon>Pseudomonadota</taxon>
        <taxon>Alphaproteobacteria</taxon>
        <taxon>Hyphomicrobiales</taxon>
        <taxon>Aurantimonadaceae</taxon>
        <taxon>Fulvimarina</taxon>
    </lineage>
</organism>
<evidence type="ECO:0000259" key="5">
    <source>
        <dbReference type="Pfam" id="PF07167"/>
    </source>
</evidence>
<name>A0A371X8A6_9HYPH</name>
<evidence type="ECO:0000256" key="3">
    <source>
        <dbReference type="ARBA" id="ARBA00022679"/>
    </source>
</evidence>
<evidence type="ECO:0000256" key="1">
    <source>
        <dbReference type="ARBA" id="ARBA00004496"/>
    </source>
</evidence>
<reference evidence="6 7" key="1">
    <citation type="submission" date="2018-08" db="EMBL/GenBank/DDBJ databases">
        <title>Fulvimarina sp. 85, whole genome shotgun sequence.</title>
        <authorList>
            <person name="Tuo L."/>
        </authorList>
    </citation>
    <scope>NUCLEOTIDE SEQUENCE [LARGE SCALE GENOMIC DNA]</scope>
    <source>
        <strain evidence="6 7">85</strain>
    </source>
</reference>
<comment type="caution">
    <text evidence="6">The sequence shown here is derived from an EMBL/GenBank/DDBJ whole genome shotgun (WGS) entry which is preliminary data.</text>
</comment>
<dbReference type="GO" id="GO:0016746">
    <property type="term" value="F:acyltransferase activity"/>
    <property type="evidence" value="ECO:0007669"/>
    <property type="project" value="UniProtKB-KW"/>
</dbReference>
<dbReference type="InterPro" id="IPR051321">
    <property type="entry name" value="PHA/PHB_synthase"/>
</dbReference>